<dbReference type="InterPro" id="IPR052751">
    <property type="entry name" value="Plant_MAPKKK"/>
</dbReference>
<comment type="caution">
    <text evidence="2">The sequence shown here is derived from an EMBL/GenBank/DDBJ whole genome shotgun (WGS) entry which is preliminary data.</text>
</comment>
<dbReference type="GO" id="GO:0007165">
    <property type="term" value="P:signal transduction"/>
    <property type="evidence" value="ECO:0007669"/>
    <property type="project" value="TreeGrafter"/>
</dbReference>
<dbReference type="InterPro" id="IPR008271">
    <property type="entry name" value="Ser/Thr_kinase_AS"/>
</dbReference>
<dbReference type="PANTHER" id="PTHR48011:SF4">
    <property type="entry name" value="MITOGEN-ACTIVATED PROTEIN KINASE KINASE KINASE 19"/>
    <property type="match status" value="1"/>
</dbReference>
<organism evidence="2 3">
    <name type="scientific">Zingiber officinale</name>
    <name type="common">Ginger</name>
    <name type="synonym">Amomum zingiber</name>
    <dbReference type="NCBI Taxonomy" id="94328"/>
    <lineage>
        <taxon>Eukaryota</taxon>
        <taxon>Viridiplantae</taxon>
        <taxon>Streptophyta</taxon>
        <taxon>Embryophyta</taxon>
        <taxon>Tracheophyta</taxon>
        <taxon>Spermatophyta</taxon>
        <taxon>Magnoliopsida</taxon>
        <taxon>Liliopsida</taxon>
        <taxon>Zingiberales</taxon>
        <taxon>Zingiberaceae</taxon>
        <taxon>Zingiber</taxon>
    </lineage>
</organism>
<dbReference type="GO" id="GO:0004672">
    <property type="term" value="F:protein kinase activity"/>
    <property type="evidence" value="ECO:0007669"/>
    <property type="project" value="InterPro"/>
</dbReference>
<gene>
    <name evidence="2" type="ORF">ZIOFF_024416</name>
</gene>
<dbReference type="EMBL" id="JACMSC010000007">
    <property type="protein sequence ID" value="KAG6514077.1"/>
    <property type="molecule type" value="Genomic_DNA"/>
</dbReference>
<proteinExistence type="predicted"/>
<dbReference type="PROSITE" id="PS50011">
    <property type="entry name" value="PROTEIN_KINASE_DOM"/>
    <property type="match status" value="1"/>
</dbReference>
<evidence type="ECO:0000313" key="2">
    <source>
        <dbReference type="EMBL" id="KAG6514077.1"/>
    </source>
</evidence>
<name>A0A8J5GWA3_ZINOF</name>
<dbReference type="OrthoDB" id="275301at2759"/>
<feature type="domain" description="Protein kinase" evidence="1">
    <location>
        <begin position="6"/>
        <end position="265"/>
    </location>
</feature>
<dbReference type="GO" id="GO:0005524">
    <property type="term" value="F:ATP binding"/>
    <property type="evidence" value="ECO:0007669"/>
    <property type="project" value="InterPro"/>
</dbReference>
<keyword evidence="3" id="KW-1185">Reference proteome</keyword>
<evidence type="ECO:0000259" key="1">
    <source>
        <dbReference type="PROSITE" id="PS50011"/>
    </source>
</evidence>
<dbReference type="AlphaFoldDB" id="A0A8J5GWA3"/>
<sequence length="417" mass="45812">MGISGWRRGKLIGRGSSSAVYIATHLSTGQVFSVKSALAAHSASLQREQSLLSSLDSPYLVACLGFDISWDSPSSSLYYNLFLEYAAEGSLSDYVAKKGGRLNDLAIRSITCDILRGLAHLHSRGILHCDVKGRNVLITSDGHAMLADLGSAIPIGKRDSDDEPCCRLRGTPVFMAPEVARGQGQGPPADVWALGCTVIEMATGHAPWPDVVDPLAAVHRIAFSQEVPEIPNWLSCEGKDFLTKCLARDPRERWTAEQLLQHVFVNSSSSIAKLEVSPKSTLNQAFWESVPDGDEEADECPATDKPSERIDQLICSSIPDWTWDNIWVTIRSNDGDETQRTGAETISHSFDNDSAYEKGLVTSHCNSCKSESSCSCRVDSVSEKHKREIQIEIWYWLFFLAINRLVSCLVFNRAAVC</sequence>
<protein>
    <recommendedName>
        <fullName evidence="1">Protein kinase domain-containing protein</fullName>
    </recommendedName>
</protein>
<dbReference type="PROSITE" id="PS00108">
    <property type="entry name" value="PROTEIN_KINASE_ST"/>
    <property type="match status" value="1"/>
</dbReference>
<dbReference type="CDD" id="cd06606">
    <property type="entry name" value="STKc_MAPKKK"/>
    <property type="match status" value="1"/>
</dbReference>
<dbReference type="Proteomes" id="UP000734854">
    <property type="component" value="Unassembled WGS sequence"/>
</dbReference>
<accession>A0A8J5GWA3</accession>
<dbReference type="SMART" id="SM00220">
    <property type="entry name" value="S_TKc"/>
    <property type="match status" value="1"/>
</dbReference>
<dbReference type="PANTHER" id="PTHR48011">
    <property type="entry name" value="CCR4-NOT TRANSCRIPTIONAL COMPLEX SUBUNIT CAF120-RELATED"/>
    <property type="match status" value="1"/>
</dbReference>
<evidence type="ECO:0000313" key="3">
    <source>
        <dbReference type="Proteomes" id="UP000734854"/>
    </source>
</evidence>
<reference evidence="2 3" key="1">
    <citation type="submission" date="2020-08" db="EMBL/GenBank/DDBJ databases">
        <title>Plant Genome Project.</title>
        <authorList>
            <person name="Zhang R.-G."/>
        </authorList>
    </citation>
    <scope>NUCLEOTIDE SEQUENCE [LARGE SCALE GENOMIC DNA]</scope>
    <source>
        <tissue evidence="2">Rhizome</tissue>
    </source>
</reference>
<dbReference type="Pfam" id="PF00069">
    <property type="entry name" value="Pkinase"/>
    <property type="match status" value="1"/>
</dbReference>
<dbReference type="InterPro" id="IPR000719">
    <property type="entry name" value="Prot_kinase_dom"/>
</dbReference>